<comment type="function">
    <text evidence="4">Initiates the rapid degradation of small, acid-soluble proteins during spore germination.</text>
</comment>
<evidence type="ECO:0000256" key="1">
    <source>
        <dbReference type="ARBA" id="ARBA00022670"/>
    </source>
</evidence>
<feature type="chain" id="PRO_5039771556" description="Germination protease" evidence="4">
    <location>
        <begin position="9"/>
        <end position="288"/>
    </location>
</feature>
<dbReference type="Pfam" id="PF03418">
    <property type="entry name" value="Peptidase_A25"/>
    <property type="match status" value="1"/>
</dbReference>
<protein>
    <recommendedName>
        <fullName evidence="4">Germination protease</fullName>
        <ecNumber evidence="4">3.4.24.78</ecNumber>
    </recommendedName>
    <alternativeName>
        <fullName evidence="4">GPR endopeptidase</fullName>
    </alternativeName>
    <alternativeName>
        <fullName evidence="4">Germination proteinase</fullName>
    </alternativeName>
    <alternativeName>
        <fullName evidence="4">Spore protease</fullName>
    </alternativeName>
</protein>
<evidence type="ECO:0000313" key="6">
    <source>
        <dbReference type="Proteomes" id="UP000886721"/>
    </source>
</evidence>
<gene>
    <name evidence="4 5" type="primary">gpr</name>
    <name evidence="5" type="ORF">H9735_03630</name>
</gene>
<dbReference type="SUPFAM" id="SSF53163">
    <property type="entry name" value="HybD-like"/>
    <property type="match status" value="1"/>
</dbReference>
<comment type="similarity">
    <text evidence="4">Belongs to the peptidase A25 family.</text>
</comment>
<evidence type="ECO:0000313" key="5">
    <source>
        <dbReference type="EMBL" id="HIX67202.1"/>
    </source>
</evidence>
<evidence type="ECO:0000256" key="4">
    <source>
        <dbReference type="HAMAP-Rule" id="MF_00626"/>
    </source>
</evidence>
<reference evidence="5" key="2">
    <citation type="submission" date="2021-04" db="EMBL/GenBank/DDBJ databases">
        <authorList>
            <person name="Gilroy R."/>
        </authorList>
    </citation>
    <scope>NUCLEOTIDE SEQUENCE</scope>
    <source>
        <strain evidence="5">CHK191-13928</strain>
    </source>
</reference>
<dbReference type="EC" id="3.4.24.78" evidence="4"/>
<dbReference type="GO" id="GO:0006508">
    <property type="term" value="P:proteolysis"/>
    <property type="evidence" value="ECO:0007669"/>
    <property type="project" value="UniProtKB-UniRule"/>
</dbReference>
<evidence type="ECO:0000256" key="2">
    <source>
        <dbReference type="ARBA" id="ARBA00022801"/>
    </source>
</evidence>
<sequence length="288" mass="31149">MKKQNRTDLALELKEDAEDSSLLSGIAVKTRIDTANHIKETKIIIKNKKGEAALGKPKGQYITIETKDLASNDEGFHKEMSEALFSNLKEMVPEGSKILVAGLGNAGVTADSLGPKVVDNLCITRHLKLEGFLKSDLELSAIAPGVMAQTGMETSEILEALVDKTKPDIMIAIDALAARSSTRLNRTIQLSDTGIAPGSGVGNHRNEITRHTVGIPVLAVGVPTVISVPAIINDLLEEDAQEAAYERLDESFISMHVTPKNIDESIKRISYTISEGINQLLHIHGNRE</sequence>
<proteinExistence type="inferred from homology"/>
<comment type="catalytic activity">
    <reaction evidence="4">
        <text>Endopeptidase action with P4 Glu or Asp, P1 preferably Glu &gt; Asp, P1' hydrophobic and P2' Ala.</text>
        <dbReference type="EC" id="3.4.24.78"/>
    </reaction>
</comment>
<keyword evidence="1 4" id="KW-0645">Protease</keyword>
<keyword evidence="3 4" id="KW-0865">Zymogen</keyword>
<evidence type="ECO:0000256" key="3">
    <source>
        <dbReference type="ARBA" id="ARBA00023145"/>
    </source>
</evidence>
<dbReference type="InterPro" id="IPR005080">
    <property type="entry name" value="Peptidase_A25"/>
</dbReference>
<accession>A0A9D1WU76</accession>
<name>A0A9D1WU76_9FIRM</name>
<dbReference type="Gene3D" id="3.40.50.1450">
    <property type="entry name" value="HybD-like"/>
    <property type="match status" value="1"/>
</dbReference>
<dbReference type="AlphaFoldDB" id="A0A9D1WU76"/>
<comment type="caution">
    <text evidence="5">The sequence shown here is derived from an EMBL/GenBank/DDBJ whole genome shotgun (WGS) entry which is preliminary data.</text>
</comment>
<comment type="PTM">
    <text evidence="4">Autoproteolytically processed. The inactive tetrameric zymogen termed p46 autoprocesses to a smaller form termed p41, which is active only during spore germination.</text>
</comment>
<dbReference type="Proteomes" id="UP000886721">
    <property type="component" value="Unassembled WGS sequence"/>
</dbReference>
<dbReference type="NCBIfam" id="TIGR01441">
    <property type="entry name" value="GPR"/>
    <property type="match status" value="1"/>
</dbReference>
<dbReference type="GO" id="GO:0009847">
    <property type="term" value="P:spore germination"/>
    <property type="evidence" value="ECO:0007669"/>
    <property type="project" value="UniProtKB-UniRule"/>
</dbReference>
<organism evidence="5 6">
    <name type="scientific">Candidatus Anaerostipes excrementavium</name>
    <dbReference type="NCBI Taxonomy" id="2838463"/>
    <lineage>
        <taxon>Bacteria</taxon>
        <taxon>Bacillati</taxon>
        <taxon>Bacillota</taxon>
        <taxon>Clostridia</taxon>
        <taxon>Lachnospirales</taxon>
        <taxon>Lachnospiraceae</taxon>
        <taxon>Anaerostipes</taxon>
    </lineage>
</organism>
<dbReference type="GO" id="GO:0004222">
    <property type="term" value="F:metalloendopeptidase activity"/>
    <property type="evidence" value="ECO:0007669"/>
    <property type="project" value="UniProtKB-UniRule"/>
</dbReference>
<keyword evidence="2 4" id="KW-0378">Hydrolase</keyword>
<comment type="subunit">
    <text evidence="4">Homotetramer.</text>
</comment>
<dbReference type="HAMAP" id="MF_00626">
    <property type="entry name" value="Germination_prot"/>
    <property type="match status" value="1"/>
</dbReference>
<dbReference type="InterPro" id="IPR023430">
    <property type="entry name" value="Pept_HybD-like_dom_sf"/>
</dbReference>
<reference evidence="5" key="1">
    <citation type="journal article" date="2021" name="PeerJ">
        <title>Extensive microbial diversity within the chicken gut microbiome revealed by metagenomics and culture.</title>
        <authorList>
            <person name="Gilroy R."/>
            <person name="Ravi A."/>
            <person name="Getino M."/>
            <person name="Pursley I."/>
            <person name="Horton D.L."/>
            <person name="Alikhan N.F."/>
            <person name="Baker D."/>
            <person name="Gharbi K."/>
            <person name="Hall N."/>
            <person name="Watson M."/>
            <person name="Adriaenssens E.M."/>
            <person name="Foster-Nyarko E."/>
            <person name="Jarju S."/>
            <person name="Secka A."/>
            <person name="Antonio M."/>
            <person name="Oren A."/>
            <person name="Chaudhuri R.R."/>
            <person name="La Ragione R."/>
            <person name="Hildebrand F."/>
            <person name="Pallen M.J."/>
        </authorList>
    </citation>
    <scope>NUCLEOTIDE SEQUENCE</scope>
    <source>
        <strain evidence="5">CHK191-13928</strain>
    </source>
</reference>
<feature type="propeptide" id="PRO_5039771557" evidence="4">
    <location>
        <begin position="1"/>
        <end position="8"/>
    </location>
</feature>
<dbReference type="EMBL" id="DXEM01000010">
    <property type="protein sequence ID" value="HIX67202.1"/>
    <property type="molecule type" value="Genomic_DNA"/>
</dbReference>